<dbReference type="AlphaFoldDB" id="A0AA38CL47"/>
<feature type="non-terminal residue" evidence="1">
    <location>
        <position position="59"/>
    </location>
</feature>
<proteinExistence type="predicted"/>
<dbReference type="EMBL" id="JAHRHJ020000009">
    <property type="protein sequence ID" value="KAH9302330.1"/>
    <property type="molecule type" value="Genomic_DNA"/>
</dbReference>
<sequence>MGECVRKRDIAKIYELEKPFIVYVAVADALLEDETLLEGWSQGLVPCEKKRLGVISTYA</sequence>
<protein>
    <submittedName>
        <fullName evidence="1">Uncharacterized protein</fullName>
    </submittedName>
</protein>
<dbReference type="PANTHER" id="PTHR37220">
    <property type="entry name" value="O-FUCOSYLTRANSFERASE 23"/>
    <property type="match status" value="1"/>
</dbReference>
<organism evidence="1 2">
    <name type="scientific">Taxus chinensis</name>
    <name type="common">Chinese yew</name>
    <name type="synonym">Taxus wallichiana var. chinensis</name>
    <dbReference type="NCBI Taxonomy" id="29808"/>
    <lineage>
        <taxon>Eukaryota</taxon>
        <taxon>Viridiplantae</taxon>
        <taxon>Streptophyta</taxon>
        <taxon>Embryophyta</taxon>
        <taxon>Tracheophyta</taxon>
        <taxon>Spermatophyta</taxon>
        <taxon>Pinopsida</taxon>
        <taxon>Pinidae</taxon>
        <taxon>Conifers II</taxon>
        <taxon>Cupressales</taxon>
        <taxon>Taxaceae</taxon>
        <taxon>Taxus</taxon>
    </lineage>
</organism>
<accession>A0AA38CL47</accession>
<dbReference type="InterPro" id="IPR044982">
    <property type="entry name" value="AtOFT1-like"/>
</dbReference>
<dbReference type="Proteomes" id="UP000824469">
    <property type="component" value="Unassembled WGS sequence"/>
</dbReference>
<reference evidence="1 2" key="1">
    <citation type="journal article" date="2021" name="Nat. Plants">
        <title>The Taxus genome provides insights into paclitaxel biosynthesis.</title>
        <authorList>
            <person name="Xiong X."/>
            <person name="Gou J."/>
            <person name="Liao Q."/>
            <person name="Li Y."/>
            <person name="Zhou Q."/>
            <person name="Bi G."/>
            <person name="Li C."/>
            <person name="Du R."/>
            <person name="Wang X."/>
            <person name="Sun T."/>
            <person name="Guo L."/>
            <person name="Liang H."/>
            <person name="Lu P."/>
            <person name="Wu Y."/>
            <person name="Zhang Z."/>
            <person name="Ro D.K."/>
            <person name="Shang Y."/>
            <person name="Huang S."/>
            <person name="Yan J."/>
        </authorList>
    </citation>
    <scope>NUCLEOTIDE SEQUENCE [LARGE SCALE GENOMIC DNA]</scope>
    <source>
        <strain evidence="1">Ta-2019</strain>
    </source>
</reference>
<keyword evidence="2" id="KW-1185">Reference proteome</keyword>
<name>A0AA38CL47_TAXCH</name>
<evidence type="ECO:0000313" key="2">
    <source>
        <dbReference type="Proteomes" id="UP000824469"/>
    </source>
</evidence>
<dbReference type="PANTHER" id="PTHR37220:SF1">
    <property type="entry name" value="O-FUCOSYLTRANSFERASE 23"/>
    <property type="match status" value="1"/>
</dbReference>
<comment type="caution">
    <text evidence="1">The sequence shown here is derived from an EMBL/GenBank/DDBJ whole genome shotgun (WGS) entry which is preliminary data.</text>
</comment>
<evidence type="ECO:0000313" key="1">
    <source>
        <dbReference type="EMBL" id="KAH9302330.1"/>
    </source>
</evidence>
<gene>
    <name evidence="1" type="ORF">KI387_013913</name>
</gene>
<dbReference type="GO" id="GO:0009875">
    <property type="term" value="P:pollen-pistil interaction"/>
    <property type="evidence" value="ECO:0007669"/>
    <property type="project" value="InterPro"/>
</dbReference>